<organism evidence="3 4">
    <name type="scientific">Rufibacter immobilis</name>
    <dbReference type="NCBI Taxonomy" id="1348778"/>
    <lineage>
        <taxon>Bacteria</taxon>
        <taxon>Pseudomonadati</taxon>
        <taxon>Bacteroidota</taxon>
        <taxon>Cytophagia</taxon>
        <taxon>Cytophagales</taxon>
        <taxon>Hymenobacteraceae</taxon>
        <taxon>Rufibacter</taxon>
    </lineage>
</organism>
<dbReference type="InterPro" id="IPR001789">
    <property type="entry name" value="Sig_transdc_resp-reg_receiver"/>
</dbReference>
<comment type="caution">
    <text evidence="3">The sequence shown here is derived from an EMBL/GenBank/DDBJ whole genome shotgun (WGS) entry which is preliminary data.</text>
</comment>
<dbReference type="Proteomes" id="UP000271010">
    <property type="component" value="Unassembled WGS sequence"/>
</dbReference>
<keyword evidence="4" id="KW-1185">Reference proteome</keyword>
<sequence length="143" mass="16566">MTKYQKVFLIDDDEIHNFLCENVIRGQQFSESVNSFLWAEEALDALKAIVDNDPQSFPEIIFLDINMPGMDGWEFIEEYKKLPKELTQQCLLFVLSSAVDKNDITHARNLSEVNDFFSKPLTSDILNIIKEQYSMPNPDITQK</sequence>
<feature type="domain" description="Response regulatory" evidence="2">
    <location>
        <begin position="6"/>
        <end position="134"/>
    </location>
</feature>
<evidence type="ECO:0000256" key="1">
    <source>
        <dbReference type="PROSITE-ProRule" id="PRU00169"/>
    </source>
</evidence>
<name>A0A3M9MNN1_9BACT</name>
<feature type="modified residue" description="4-aspartylphosphate" evidence="1">
    <location>
        <position position="64"/>
    </location>
</feature>
<gene>
    <name evidence="3" type="ORF">EFA69_13245</name>
</gene>
<dbReference type="OrthoDB" id="1524091at2"/>
<reference evidence="3 4" key="1">
    <citation type="submission" date="2018-11" db="EMBL/GenBank/DDBJ databases">
        <title>Rufibacter latericius sp. nov., isolated from water in Baiyang Lake.</title>
        <authorList>
            <person name="Yang Y."/>
        </authorList>
    </citation>
    <scope>NUCLEOTIDE SEQUENCE [LARGE SCALE GENOMIC DNA]</scope>
    <source>
        <strain evidence="3 4">MCC P1</strain>
    </source>
</reference>
<protein>
    <submittedName>
        <fullName evidence="3">Response regulator</fullName>
    </submittedName>
</protein>
<dbReference type="RefSeq" id="WP_123133605.1">
    <property type="nucleotide sequence ID" value="NZ_RJJE01000017.1"/>
</dbReference>
<dbReference type="PANTHER" id="PTHR44520">
    <property type="entry name" value="RESPONSE REGULATOR RCP1-RELATED"/>
    <property type="match status" value="1"/>
</dbReference>
<dbReference type="Gene3D" id="3.40.50.2300">
    <property type="match status" value="1"/>
</dbReference>
<dbReference type="PANTHER" id="PTHR44520:SF2">
    <property type="entry name" value="RESPONSE REGULATOR RCP1"/>
    <property type="match status" value="1"/>
</dbReference>
<dbReference type="EMBL" id="RJJE01000017">
    <property type="protein sequence ID" value="RNI27136.1"/>
    <property type="molecule type" value="Genomic_DNA"/>
</dbReference>
<dbReference type="GO" id="GO:0000160">
    <property type="term" value="P:phosphorelay signal transduction system"/>
    <property type="evidence" value="ECO:0007669"/>
    <property type="project" value="InterPro"/>
</dbReference>
<proteinExistence type="predicted"/>
<dbReference type="SUPFAM" id="SSF52172">
    <property type="entry name" value="CheY-like"/>
    <property type="match status" value="1"/>
</dbReference>
<dbReference type="InterPro" id="IPR011006">
    <property type="entry name" value="CheY-like_superfamily"/>
</dbReference>
<accession>A0A3M9MNN1</accession>
<evidence type="ECO:0000313" key="3">
    <source>
        <dbReference type="EMBL" id="RNI27136.1"/>
    </source>
</evidence>
<evidence type="ECO:0000259" key="2">
    <source>
        <dbReference type="PROSITE" id="PS50110"/>
    </source>
</evidence>
<dbReference type="InterPro" id="IPR052893">
    <property type="entry name" value="TCS_response_regulator"/>
</dbReference>
<dbReference type="PROSITE" id="PS50110">
    <property type="entry name" value="RESPONSE_REGULATORY"/>
    <property type="match status" value="1"/>
</dbReference>
<keyword evidence="1" id="KW-0597">Phosphoprotein</keyword>
<dbReference type="AlphaFoldDB" id="A0A3M9MNN1"/>
<dbReference type="SMART" id="SM00448">
    <property type="entry name" value="REC"/>
    <property type="match status" value="1"/>
</dbReference>
<evidence type="ECO:0000313" key="4">
    <source>
        <dbReference type="Proteomes" id="UP000271010"/>
    </source>
</evidence>
<dbReference type="Pfam" id="PF00072">
    <property type="entry name" value="Response_reg"/>
    <property type="match status" value="1"/>
</dbReference>